<dbReference type="OrthoDB" id="3945418at2759"/>
<dbReference type="Pfam" id="PF00067">
    <property type="entry name" value="p450"/>
    <property type="match status" value="1"/>
</dbReference>
<dbReference type="STRING" id="5454.A0A163EZL1"/>
<reference evidence="8 9" key="1">
    <citation type="journal article" date="2016" name="Sci. Rep.">
        <title>Draft genome sequencing and secretome analysis of fungal phytopathogen Ascochyta rabiei provides insight into the necrotrophic effector repertoire.</title>
        <authorList>
            <person name="Verma S."/>
            <person name="Gazara R.K."/>
            <person name="Nizam S."/>
            <person name="Parween S."/>
            <person name="Chattopadhyay D."/>
            <person name="Verma P.K."/>
        </authorList>
    </citation>
    <scope>NUCLEOTIDE SEQUENCE [LARGE SCALE GENOMIC DNA]</scope>
    <source>
        <strain evidence="8 9">ArDII</strain>
    </source>
</reference>
<dbReference type="PRINTS" id="PR00463">
    <property type="entry name" value="EP450I"/>
</dbReference>
<comment type="caution">
    <text evidence="8">The sequence shown here is derived from an EMBL/GenBank/DDBJ whole genome shotgun (WGS) entry which is preliminary data.</text>
</comment>
<dbReference type="InterPro" id="IPR050121">
    <property type="entry name" value="Cytochrome_P450_monoxygenase"/>
</dbReference>
<dbReference type="Gene3D" id="1.10.630.10">
    <property type="entry name" value="Cytochrome P450"/>
    <property type="match status" value="1"/>
</dbReference>
<organism evidence="8 9">
    <name type="scientific">Didymella rabiei</name>
    <name type="common">Chickpea ascochyta blight fungus</name>
    <name type="synonym">Mycosphaerella rabiei</name>
    <dbReference type="NCBI Taxonomy" id="5454"/>
    <lineage>
        <taxon>Eukaryota</taxon>
        <taxon>Fungi</taxon>
        <taxon>Dikarya</taxon>
        <taxon>Ascomycota</taxon>
        <taxon>Pezizomycotina</taxon>
        <taxon>Dothideomycetes</taxon>
        <taxon>Pleosporomycetidae</taxon>
        <taxon>Pleosporales</taxon>
        <taxon>Pleosporineae</taxon>
        <taxon>Didymellaceae</taxon>
        <taxon>Ascochyta</taxon>
    </lineage>
</organism>
<sequence>MLSFVHPFQVSLLEAASTLLLVCATYAISLAVYRVYLHPLSKYPGPKLAAATQWYEFYFDVLKRGRFAWEIKRMHDLYGPVVRINPHELHVSEPEFYDELYAGPTKKRNKYNWAYDLAMVEGSAWTTLDNDLHRKRRAPLAPYFSLSAIRQFDPVIREKLKILDQKLEKCRDSNKVICLDDAFVALATDIITQYAFGVSQGLLEADEFNPGWLKLLRGTSEQSLLTKHVPWLVRGLRRVPVALLLWLEPQVAEAVRFSEDVQRSLDNAISDKHKRDSHNVHPTIFHELLNSDLPASERSPKRLLSEGLVVVAAGTLTSAHYLKTTAYHILANPAVLERLQEELETVMPDAEVLPPFQDLNQLPYFNAVINEGFRLTHGVITRLTRIAPTEALHVPGTTFTIPAGTPTSMSSWLVHLHPALFPSPDAFRPERWLEPGAERLKKHLVNFIKGSRVCLGKDLARAEIVYTLALLVRRWAARGREGMGMRLWETTRRDVEIERDFFNPFPALDSQGARVVFG</sequence>
<gene>
    <name evidence="8" type="ORF">ST47_g4814</name>
</gene>
<keyword evidence="9" id="KW-1185">Reference proteome</keyword>
<evidence type="ECO:0000256" key="5">
    <source>
        <dbReference type="ARBA" id="ARBA00023004"/>
    </source>
</evidence>
<comment type="cofactor">
    <cofactor evidence="1 7">
        <name>heme</name>
        <dbReference type="ChEBI" id="CHEBI:30413"/>
    </cofactor>
</comment>
<evidence type="ECO:0000313" key="8">
    <source>
        <dbReference type="EMBL" id="KZM24039.1"/>
    </source>
</evidence>
<dbReference type="InterPro" id="IPR001128">
    <property type="entry name" value="Cyt_P450"/>
</dbReference>
<keyword evidence="6" id="KW-0503">Monooxygenase</keyword>
<evidence type="ECO:0000256" key="7">
    <source>
        <dbReference type="PIRSR" id="PIRSR602401-1"/>
    </source>
</evidence>
<dbReference type="PANTHER" id="PTHR24305">
    <property type="entry name" value="CYTOCHROME P450"/>
    <property type="match status" value="1"/>
</dbReference>
<name>A0A163EZL1_DIDRA</name>
<dbReference type="GO" id="GO:0005506">
    <property type="term" value="F:iron ion binding"/>
    <property type="evidence" value="ECO:0007669"/>
    <property type="project" value="InterPro"/>
</dbReference>
<dbReference type="InterPro" id="IPR002401">
    <property type="entry name" value="Cyt_P450_E_grp-I"/>
</dbReference>
<comment type="similarity">
    <text evidence="2">Belongs to the cytochrome P450 family.</text>
</comment>
<dbReference type="GO" id="GO:0004497">
    <property type="term" value="F:monooxygenase activity"/>
    <property type="evidence" value="ECO:0007669"/>
    <property type="project" value="UniProtKB-KW"/>
</dbReference>
<evidence type="ECO:0000256" key="2">
    <source>
        <dbReference type="ARBA" id="ARBA00010617"/>
    </source>
</evidence>
<dbReference type="InterPro" id="IPR036396">
    <property type="entry name" value="Cyt_P450_sf"/>
</dbReference>
<evidence type="ECO:0000256" key="3">
    <source>
        <dbReference type="ARBA" id="ARBA00022723"/>
    </source>
</evidence>
<dbReference type="SUPFAM" id="SSF48264">
    <property type="entry name" value="Cytochrome P450"/>
    <property type="match status" value="1"/>
</dbReference>
<evidence type="ECO:0000313" key="9">
    <source>
        <dbReference type="Proteomes" id="UP000076837"/>
    </source>
</evidence>
<keyword evidence="7" id="KW-0349">Heme</keyword>
<keyword evidence="5 7" id="KW-0408">Iron</keyword>
<dbReference type="CDD" id="cd11062">
    <property type="entry name" value="CYP58-like"/>
    <property type="match status" value="1"/>
</dbReference>
<evidence type="ECO:0000256" key="4">
    <source>
        <dbReference type="ARBA" id="ARBA00023002"/>
    </source>
</evidence>
<evidence type="ECO:0000256" key="1">
    <source>
        <dbReference type="ARBA" id="ARBA00001971"/>
    </source>
</evidence>
<dbReference type="EMBL" id="JYNV01000178">
    <property type="protein sequence ID" value="KZM24039.1"/>
    <property type="molecule type" value="Genomic_DNA"/>
</dbReference>
<accession>A0A163EZL1</accession>
<dbReference type="AlphaFoldDB" id="A0A163EZL1"/>
<dbReference type="PANTHER" id="PTHR24305:SF157">
    <property type="entry name" value="N-ACETYLTRYPTOPHAN 6-HYDROXYLASE IVOC-RELATED"/>
    <property type="match status" value="1"/>
</dbReference>
<feature type="binding site" description="axial binding residue" evidence="7">
    <location>
        <position position="454"/>
    </location>
    <ligand>
        <name>heme</name>
        <dbReference type="ChEBI" id="CHEBI:30413"/>
    </ligand>
    <ligandPart>
        <name>Fe</name>
        <dbReference type="ChEBI" id="CHEBI:18248"/>
    </ligandPart>
</feature>
<keyword evidence="3 7" id="KW-0479">Metal-binding</keyword>
<keyword evidence="4" id="KW-0560">Oxidoreductase</keyword>
<dbReference type="GO" id="GO:0016705">
    <property type="term" value="F:oxidoreductase activity, acting on paired donors, with incorporation or reduction of molecular oxygen"/>
    <property type="evidence" value="ECO:0007669"/>
    <property type="project" value="InterPro"/>
</dbReference>
<dbReference type="GO" id="GO:0020037">
    <property type="term" value="F:heme binding"/>
    <property type="evidence" value="ECO:0007669"/>
    <property type="project" value="InterPro"/>
</dbReference>
<protein>
    <submittedName>
        <fullName evidence="8">Heme binding</fullName>
    </submittedName>
</protein>
<proteinExistence type="inferred from homology"/>
<dbReference type="Proteomes" id="UP000076837">
    <property type="component" value="Unassembled WGS sequence"/>
</dbReference>
<evidence type="ECO:0000256" key="6">
    <source>
        <dbReference type="ARBA" id="ARBA00023033"/>
    </source>
</evidence>